<name>A0AAW2EAU3_9HYME</name>
<sequence length="120" mass="13635">MGRIRSLASIVEGINRSEEHVIYPVGLADRLDPHEGDGGELLSRKFASLCLVRSVAAMNKTFMVRIDAGVCTITIRLFYRNICTGKVNWGSVFRARYLFFFVLFQSQYFVSRLPVDSRIP</sequence>
<proteinExistence type="predicted"/>
<protein>
    <submittedName>
        <fullName evidence="1">Uncharacterized protein</fullName>
    </submittedName>
</protein>
<evidence type="ECO:0000313" key="1">
    <source>
        <dbReference type="EMBL" id="KAL0100352.1"/>
    </source>
</evidence>
<dbReference type="AlphaFoldDB" id="A0AAW2EAU3"/>
<dbReference type="Proteomes" id="UP001430953">
    <property type="component" value="Unassembled WGS sequence"/>
</dbReference>
<gene>
    <name evidence="1" type="ORF">PUN28_019606</name>
</gene>
<reference evidence="1 2" key="1">
    <citation type="submission" date="2023-03" db="EMBL/GenBank/DDBJ databases">
        <title>High recombination rates correlate with genetic variation in Cardiocondyla obscurior ants.</title>
        <authorList>
            <person name="Errbii M."/>
        </authorList>
    </citation>
    <scope>NUCLEOTIDE SEQUENCE [LARGE SCALE GENOMIC DNA]</scope>
    <source>
        <strain evidence="1">Alpha-2009</strain>
        <tissue evidence="1">Whole body</tissue>
    </source>
</reference>
<organism evidence="1 2">
    <name type="scientific">Cardiocondyla obscurior</name>
    <dbReference type="NCBI Taxonomy" id="286306"/>
    <lineage>
        <taxon>Eukaryota</taxon>
        <taxon>Metazoa</taxon>
        <taxon>Ecdysozoa</taxon>
        <taxon>Arthropoda</taxon>
        <taxon>Hexapoda</taxon>
        <taxon>Insecta</taxon>
        <taxon>Pterygota</taxon>
        <taxon>Neoptera</taxon>
        <taxon>Endopterygota</taxon>
        <taxon>Hymenoptera</taxon>
        <taxon>Apocrita</taxon>
        <taxon>Aculeata</taxon>
        <taxon>Formicoidea</taxon>
        <taxon>Formicidae</taxon>
        <taxon>Myrmicinae</taxon>
        <taxon>Cardiocondyla</taxon>
    </lineage>
</organism>
<evidence type="ECO:0000313" key="2">
    <source>
        <dbReference type="Proteomes" id="UP001430953"/>
    </source>
</evidence>
<keyword evidence="2" id="KW-1185">Reference proteome</keyword>
<accession>A0AAW2EAU3</accession>
<comment type="caution">
    <text evidence="1">The sequence shown here is derived from an EMBL/GenBank/DDBJ whole genome shotgun (WGS) entry which is preliminary data.</text>
</comment>
<dbReference type="EMBL" id="JADYXP020000026">
    <property type="protein sequence ID" value="KAL0100352.1"/>
    <property type="molecule type" value="Genomic_DNA"/>
</dbReference>